<keyword evidence="3" id="KW-0813">Transport</keyword>
<accession>A0A6M0RQJ3</accession>
<dbReference type="RefSeq" id="WP_163700916.1">
    <property type="nucleotide sequence ID" value="NZ_QXHD01000004.1"/>
</dbReference>
<proteinExistence type="inferred from homology"/>
<evidence type="ECO:0000313" key="11">
    <source>
        <dbReference type="Proteomes" id="UP000481033"/>
    </source>
</evidence>
<dbReference type="InterPro" id="IPR029020">
    <property type="entry name" value="Ammonium/urea_transptr"/>
</dbReference>
<feature type="transmembrane region" description="Helical" evidence="8">
    <location>
        <begin position="329"/>
        <end position="346"/>
    </location>
</feature>
<comment type="caution">
    <text evidence="10">The sequence shown here is derived from an EMBL/GenBank/DDBJ whole genome shotgun (WGS) entry which is preliminary data.</text>
</comment>
<name>A0A6M0RQJ3_9CYAN</name>
<evidence type="ECO:0000256" key="4">
    <source>
        <dbReference type="ARBA" id="ARBA00022692"/>
    </source>
</evidence>
<feature type="transmembrane region" description="Helical" evidence="8">
    <location>
        <begin position="296"/>
        <end position="317"/>
    </location>
</feature>
<evidence type="ECO:0000256" key="6">
    <source>
        <dbReference type="ARBA" id="ARBA00023136"/>
    </source>
</evidence>
<dbReference type="PANTHER" id="PTHR11730">
    <property type="entry name" value="AMMONIUM TRANSPORTER"/>
    <property type="match status" value="1"/>
</dbReference>
<comment type="similarity">
    <text evidence="2">Belongs to the ammonia transporter channel (TC 1.A.11.2) family.</text>
</comment>
<feature type="transmembrane region" description="Helical" evidence="8">
    <location>
        <begin position="267"/>
        <end position="284"/>
    </location>
</feature>
<dbReference type="InterPro" id="IPR024041">
    <property type="entry name" value="NH4_transpt_AmtB-like_dom"/>
</dbReference>
<feature type="transmembrane region" description="Helical" evidence="8">
    <location>
        <begin position="352"/>
        <end position="373"/>
    </location>
</feature>
<evidence type="ECO:0000256" key="8">
    <source>
        <dbReference type="SAM" id="Phobius"/>
    </source>
</evidence>
<dbReference type="GO" id="GO:0097272">
    <property type="term" value="P:ammonium homeostasis"/>
    <property type="evidence" value="ECO:0007669"/>
    <property type="project" value="TreeGrafter"/>
</dbReference>
<evidence type="ECO:0000256" key="5">
    <source>
        <dbReference type="ARBA" id="ARBA00022989"/>
    </source>
</evidence>
<dbReference type="Proteomes" id="UP000481033">
    <property type="component" value="Unassembled WGS sequence"/>
</dbReference>
<feature type="transmembrane region" description="Helical" evidence="8">
    <location>
        <begin position="89"/>
        <end position="108"/>
    </location>
</feature>
<dbReference type="AlphaFoldDB" id="A0A6M0RQJ3"/>
<evidence type="ECO:0000259" key="9">
    <source>
        <dbReference type="Pfam" id="PF00909"/>
    </source>
</evidence>
<organism evidence="10 11">
    <name type="scientific">Adonisia turfae CCMR0081</name>
    <dbReference type="NCBI Taxonomy" id="2292702"/>
    <lineage>
        <taxon>Bacteria</taxon>
        <taxon>Bacillati</taxon>
        <taxon>Cyanobacteriota</taxon>
        <taxon>Adonisia</taxon>
        <taxon>Adonisia turfae</taxon>
    </lineage>
</organism>
<keyword evidence="4 8" id="KW-0812">Transmembrane</keyword>
<reference evidence="10 11" key="1">
    <citation type="journal article" date="2020" name="Microb. Ecol.">
        <title>Ecogenomics of the Marine Benthic Filamentous Cyanobacterium Adonisia.</title>
        <authorList>
            <person name="Walter J.M."/>
            <person name="Coutinho F.H."/>
            <person name="Leomil L."/>
            <person name="Hargreaves P.I."/>
            <person name="Campeao M.E."/>
            <person name="Vieira V.V."/>
            <person name="Silva B.S."/>
            <person name="Fistarol G.O."/>
            <person name="Salomon P.S."/>
            <person name="Sawabe T."/>
            <person name="Mino S."/>
            <person name="Hosokawa M."/>
            <person name="Miyashita H."/>
            <person name="Maruyama F."/>
            <person name="van Verk M.C."/>
            <person name="Dutilh B.E."/>
            <person name="Thompson C.C."/>
            <person name="Thompson F.L."/>
        </authorList>
    </citation>
    <scope>NUCLEOTIDE SEQUENCE [LARGE SCALE GENOMIC DNA]</scope>
    <source>
        <strain evidence="10 11">CCMR0081</strain>
    </source>
</reference>
<evidence type="ECO:0000256" key="2">
    <source>
        <dbReference type="ARBA" id="ARBA00005887"/>
    </source>
</evidence>
<dbReference type="GO" id="GO:0016020">
    <property type="term" value="C:membrane"/>
    <property type="evidence" value="ECO:0007669"/>
    <property type="project" value="UniProtKB-SubCell"/>
</dbReference>
<keyword evidence="11" id="KW-1185">Reference proteome</keyword>
<feature type="transmembrane region" description="Helical" evidence="8">
    <location>
        <begin position="385"/>
        <end position="405"/>
    </location>
</feature>
<gene>
    <name evidence="10" type="ORF">DXZ20_22735</name>
</gene>
<dbReference type="EMBL" id="QXHD01000004">
    <property type="protein sequence ID" value="NEZ58409.1"/>
    <property type="molecule type" value="Genomic_DNA"/>
</dbReference>
<keyword evidence="7" id="KW-0924">Ammonia transport</keyword>
<comment type="subcellular location">
    <subcellularLocation>
        <location evidence="1">Membrane</location>
        <topology evidence="1">Multi-pass membrane protein</topology>
    </subcellularLocation>
</comment>
<feature type="transmembrane region" description="Helical" evidence="8">
    <location>
        <begin position="425"/>
        <end position="454"/>
    </location>
</feature>
<dbReference type="GO" id="GO:0008519">
    <property type="term" value="F:ammonium channel activity"/>
    <property type="evidence" value="ECO:0007669"/>
    <property type="project" value="InterPro"/>
</dbReference>
<dbReference type="SUPFAM" id="SSF111352">
    <property type="entry name" value="Ammonium transporter"/>
    <property type="match status" value="1"/>
</dbReference>
<evidence type="ECO:0000256" key="7">
    <source>
        <dbReference type="ARBA" id="ARBA00023177"/>
    </source>
</evidence>
<dbReference type="Gene3D" id="1.10.3430.10">
    <property type="entry name" value="Ammonium transporter AmtB like domains"/>
    <property type="match status" value="1"/>
</dbReference>
<keyword evidence="5 8" id="KW-1133">Transmembrane helix</keyword>
<protein>
    <submittedName>
        <fullName evidence="10">Ammonium transporter</fullName>
    </submittedName>
</protein>
<feature type="transmembrane region" description="Helical" evidence="8">
    <location>
        <begin position="180"/>
        <end position="203"/>
    </location>
</feature>
<evidence type="ECO:0000256" key="1">
    <source>
        <dbReference type="ARBA" id="ARBA00004141"/>
    </source>
</evidence>
<feature type="transmembrane region" description="Helical" evidence="8">
    <location>
        <begin position="218"/>
        <end position="239"/>
    </location>
</feature>
<sequence length="496" mass="54228">MNLLVSRLSKHWLFTSLLTVTFLLVISTQSFAQESTSRIPTNIELFSAVNTAWMVIAALLVFFMNAGFAMLEAGICRTENSTNVLAKNLIVFCVAASAFFLFGFRFMFGDSENSLFGQVGFFVNFIFPSKENLNPFPQGFEYIRSFWENRSFAAIFFFQLSFAGTVATIVSGAVAERIKFWGFILFSFVLVGFIYPLVGYWVWGESGWIANVLNFHDFAGATVIHAVGGTAALVGAWVLGPRDGRFGYDAEQETFLFERDTERFEPCNTGFTTLGCLILWLGWFGFNGGSTRFLDYVPHVITTTMFSATAGGLAILFYSPLVTGYKVKLSSIINGLLGGLVSITASSAYVDVLGACIIGAVGGILVLIGEGLLEKKLLRIDDPVSAVPVHLFCGIWGTIAVGIFAQSFSREFSSVYPVTQQFLYQALGCSCVVVVTFLLSLIAWVLIGLSLYALNLNESGYIQNTSNNVGIFTAARRGLRVTLEDEKAGSDATIIM</sequence>
<feature type="domain" description="Ammonium transporter AmtB-like" evidence="9">
    <location>
        <begin position="52"/>
        <end position="456"/>
    </location>
</feature>
<dbReference type="PANTHER" id="PTHR11730:SF6">
    <property type="entry name" value="AMMONIUM TRANSPORTER"/>
    <property type="match status" value="1"/>
</dbReference>
<evidence type="ECO:0000313" key="10">
    <source>
        <dbReference type="EMBL" id="NEZ58409.1"/>
    </source>
</evidence>
<feature type="transmembrane region" description="Helical" evidence="8">
    <location>
        <begin position="48"/>
        <end position="68"/>
    </location>
</feature>
<evidence type="ECO:0000256" key="3">
    <source>
        <dbReference type="ARBA" id="ARBA00022448"/>
    </source>
</evidence>
<feature type="transmembrane region" description="Helical" evidence="8">
    <location>
        <begin position="152"/>
        <end position="173"/>
    </location>
</feature>
<dbReference type="Pfam" id="PF00909">
    <property type="entry name" value="Ammonium_transp"/>
    <property type="match status" value="1"/>
</dbReference>
<keyword evidence="6 8" id="KW-0472">Membrane</keyword>